<evidence type="ECO:0000313" key="2">
    <source>
        <dbReference type="EMBL" id="BAS27697.1"/>
    </source>
</evidence>
<dbReference type="InterPro" id="IPR011033">
    <property type="entry name" value="PRC_barrel-like_sf"/>
</dbReference>
<protein>
    <recommendedName>
        <fullName evidence="1">PRC-barrel domain-containing protein</fullName>
    </recommendedName>
</protein>
<dbReference type="Gene3D" id="2.30.30.240">
    <property type="entry name" value="PRC-barrel domain"/>
    <property type="match status" value="1"/>
</dbReference>
<reference evidence="3" key="1">
    <citation type="submission" date="2015-07" db="EMBL/GenBank/DDBJ databases">
        <title>Complete genome sequence and phylogenetic analysis of Limnochorda pilosa.</title>
        <authorList>
            <person name="Watanabe M."/>
            <person name="Kojima H."/>
            <person name="Fukui M."/>
        </authorList>
    </citation>
    <scope>NUCLEOTIDE SEQUENCE [LARGE SCALE GENOMIC DNA]</scope>
    <source>
        <strain evidence="3">HC45</strain>
    </source>
</reference>
<sequence>MLAKASELRMLDIINLTDGRRLGSLYDLDIDMTTGRVRSLIVPGESGLLGVARGSEIEIPWNRVRRIGVDVILVEMPELGQGVSTQPGAPPVV</sequence>
<dbReference type="EMBL" id="AP014924">
    <property type="protein sequence ID" value="BAS27697.1"/>
    <property type="molecule type" value="Genomic_DNA"/>
</dbReference>
<dbReference type="KEGG" id="lpil:LIP_1854"/>
<dbReference type="Proteomes" id="UP000065807">
    <property type="component" value="Chromosome"/>
</dbReference>
<dbReference type="InterPro" id="IPR014238">
    <property type="entry name" value="Spore_YlmC/YmxH"/>
</dbReference>
<accession>A0A0K2SL25</accession>
<feature type="domain" description="PRC-barrel" evidence="1">
    <location>
        <begin position="5"/>
        <end position="77"/>
    </location>
</feature>
<dbReference type="PANTHER" id="PTHR40061:SF1">
    <property type="entry name" value="SPORULATION PROTEIN YLMC-RELATED"/>
    <property type="match status" value="1"/>
</dbReference>
<dbReference type="RefSeq" id="WP_198409469.1">
    <property type="nucleotide sequence ID" value="NZ_AP014924.1"/>
</dbReference>
<dbReference type="Pfam" id="PF05239">
    <property type="entry name" value="PRC"/>
    <property type="match status" value="1"/>
</dbReference>
<dbReference type="NCBIfam" id="TIGR02888">
    <property type="entry name" value="spore_YlmC_YmxH"/>
    <property type="match status" value="1"/>
</dbReference>
<evidence type="ECO:0000259" key="1">
    <source>
        <dbReference type="Pfam" id="PF05239"/>
    </source>
</evidence>
<organism evidence="2 3">
    <name type="scientific">Limnochorda pilosa</name>
    <dbReference type="NCBI Taxonomy" id="1555112"/>
    <lineage>
        <taxon>Bacteria</taxon>
        <taxon>Bacillati</taxon>
        <taxon>Bacillota</taxon>
        <taxon>Limnochordia</taxon>
        <taxon>Limnochordales</taxon>
        <taxon>Limnochordaceae</taxon>
        <taxon>Limnochorda</taxon>
    </lineage>
</organism>
<evidence type="ECO:0000313" key="3">
    <source>
        <dbReference type="Proteomes" id="UP000065807"/>
    </source>
</evidence>
<gene>
    <name evidence="2" type="ORF">LIP_1854</name>
</gene>
<proteinExistence type="predicted"/>
<keyword evidence="3" id="KW-1185">Reference proteome</keyword>
<dbReference type="STRING" id="1555112.LIP_1854"/>
<dbReference type="InterPro" id="IPR027275">
    <property type="entry name" value="PRC-brl_dom"/>
</dbReference>
<name>A0A0K2SL25_LIMPI</name>
<dbReference type="SUPFAM" id="SSF50346">
    <property type="entry name" value="PRC-barrel domain"/>
    <property type="match status" value="1"/>
</dbReference>
<reference evidence="3" key="2">
    <citation type="journal article" date="2016" name="Int. J. Syst. Evol. Microbiol.">
        <title>Complete genome sequence and cell structure of Limnochorda pilosa, a Gram-negative spore-former within the phylum Firmicutes.</title>
        <authorList>
            <person name="Watanabe M."/>
            <person name="Kojima H."/>
            <person name="Fukui M."/>
        </authorList>
    </citation>
    <scope>NUCLEOTIDE SEQUENCE [LARGE SCALE GENOMIC DNA]</scope>
    <source>
        <strain evidence="3">HC45</strain>
    </source>
</reference>
<dbReference type="PANTHER" id="PTHR40061">
    <property type="entry name" value="SPORULATION PROTEIN YLMC-RELATED"/>
    <property type="match status" value="1"/>
</dbReference>
<dbReference type="AlphaFoldDB" id="A0A0K2SL25"/>